<keyword evidence="4" id="KW-1185">Reference proteome</keyword>
<keyword evidence="1" id="KW-0732">Signal</keyword>
<dbReference type="InterPro" id="IPR013830">
    <property type="entry name" value="SGNH_hydro"/>
</dbReference>
<evidence type="ECO:0000313" key="3">
    <source>
        <dbReference type="EMBL" id="MBS2549276.1"/>
    </source>
</evidence>
<proteinExistence type="predicted"/>
<dbReference type="PANTHER" id="PTHR43784:SF2">
    <property type="entry name" value="GDSL-LIKE LIPASE_ACYLHYDROLASE, PUTATIVE (AFU_ORTHOLOGUE AFUA_2G00820)-RELATED"/>
    <property type="match status" value="1"/>
</dbReference>
<dbReference type="Proteomes" id="UP000730482">
    <property type="component" value="Unassembled WGS sequence"/>
</dbReference>
<protein>
    <recommendedName>
        <fullName evidence="2">SGNH hydrolase-type esterase domain-containing protein</fullName>
    </recommendedName>
</protein>
<reference evidence="3 4" key="1">
    <citation type="submission" date="2020-02" db="EMBL/GenBank/DDBJ databases">
        <title>Acidophilic actinobacteria isolated from forest soil.</title>
        <authorList>
            <person name="Golinska P."/>
        </authorList>
    </citation>
    <scope>NUCLEOTIDE SEQUENCE [LARGE SCALE GENOMIC DNA]</scope>
    <source>
        <strain evidence="3 4">NL8</strain>
    </source>
</reference>
<evidence type="ECO:0000259" key="2">
    <source>
        <dbReference type="Pfam" id="PF13472"/>
    </source>
</evidence>
<sequence length="409" mass="41253">MKPLPRRYRAAALAACAVLGTCSLLGTSSLPSASAASTATPAFTASWATSQPGTVTNSPAWQNQTLRMVARTSLGGSQVRVDLSDAGEASAATFGHVTIGVQQNGGTTTATPVTVTFNGGSRTVTVPAGGRVASDPVTMDVTPGTRLLVSLYVPSGSPISTAPSNTYALQTEYNATGVDAAGDQFFPTGNTFGFTTFLAGVDVAAPAASSVVAIGDSITAAMGTPGDSDTAWTDYLAAHTAQAGLGVVNMGETGDQVIADQPGNPSVSTRWTHDVLDVPGVRSVIEEGGINDLRAGVTAARLETAQIALASAAHKAGLKFLLTTLTPCGGVGGAACNSTFETQRLAYNSWVRGGAGGNEDGYADFDAALGGYSSDGVGILNHVYDSGDHIHPNIQGNAVMADLVPVGKL</sequence>
<accession>A0ABS5KTA9</accession>
<dbReference type="EMBL" id="JAAFYZ010000068">
    <property type="protein sequence ID" value="MBS2549276.1"/>
    <property type="molecule type" value="Genomic_DNA"/>
</dbReference>
<feature type="signal peptide" evidence="1">
    <location>
        <begin position="1"/>
        <end position="35"/>
    </location>
</feature>
<dbReference type="InterPro" id="IPR036514">
    <property type="entry name" value="SGNH_hydro_sf"/>
</dbReference>
<gene>
    <name evidence="3" type="ORF">KGQ19_20645</name>
</gene>
<dbReference type="Gene3D" id="3.40.50.1110">
    <property type="entry name" value="SGNH hydrolase"/>
    <property type="match status" value="1"/>
</dbReference>
<dbReference type="PANTHER" id="PTHR43784">
    <property type="entry name" value="GDSL-LIKE LIPASE/ACYLHYDROLASE, PUTATIVE (AFU_ORTHOLOGUE AFUA_2G00820)-RELATED"/>
    <property type="match status" value="1"/>
</dbReference>
<evidence type="ECO:0000313" key="4">
    <source>
        <dbReference type="Proteomes" id="UP000730482"/>
    </source>
</evidence>
<dbReference type="SUPFAM" id="SSF52266">
    <property type="entry name" value="SGNH hydrolase"/>
    <property type="match status" value="1"/>
</dbReference>
<organism evidence="3 4">
    <name type="scientific">Catenulispora pinistramenti</name>
    <dbReference type="NCBI Taxonomy" id="2705254"/>
    <lineage>
        <taxon>Bacteria</taxon>
        <taxon>Bacillati</taxon>
        <taxon>Actinomycetota</taxon>
        <taxon>Actinomycetes</taxon>
        <taxon>Catenulisporales</taxon>
        <taxon>Catenulisporaceae</taxon>
        <taxon>Catenulispora</taxon>
    </lineage>
</organism>
<name>A0ABS5KTA9_9ACTN</name>
<feature type="chain" id="PRO_5046858522" description="SGNH hydrolase-type esterase domain-containing protein" evidence="1">
    <location>
        <begin position="36"/>
        <end position="409"/>
    </location>
</feature>
<dbReference type="RefSeq" id="WP_212010840.1">
    <property type="nucleotide sequence ID" value="NZ_JAAFYZ010000068.1"/>
</dbReference>
<evidence type="ECO:0000256" key="1">
    <source>
        <dbReference type="SAM" id="SignalP"/>
    </source>
</evidence>
<dbReference type="Pfam" id="PF13472">
    <property type="entry name" value="Lipase_GDSL_2"/>
    <property type="match status" value="1"/>
</dbReference>
<feature type="domain" description="SGNH hydrolase-type esterase" evidence="2">
    <location>
        <begin position="213"/>
        <end position="398"/>
    </location>
</feature>
<comment type="caution">
    <text evidence="3">The sequence shown here is derived from an EMBL/GenBank/DDBJ whole genome shotgun (WGS) entry which is preliminary data.</text>
</comment>
<dbReference type="InterPro" id="IPR053140">
    <property type="entry name" value="GDSL_Rv0518-like"/>
</dbReference>